<protein>
    <submittedName>
        <fullName evidence="2">Argininosuccinate synthase</fullName>
    </submittedName>
</protein>
<keyword evidence="3" id="KW-1185">Reference proteome</keyword>
<comment type="caution">
    <text evidence="2">The sequence shown here is derived from an EMBL/GenBank/DDBJ whole genome shotgun (WGS) entry which is preliminary data.</text>
</comment>
<gene>
    <name evidence="2" type="ORF">KUDE01_001374</name>
</gene>
<evidence type="ECO:0000313" key="3">
    <source>
        <dbReference type="Proteomes" id="UP001228049"/>
    </source>
</evidence>
<dbReference type="AlphaFoldDB" id="A0AAD9CG24"/>
<feature type="non-terminal residue" evidence="2">
    <location>
        <position position="1"/>
    </location>
</feature>
<reference evidence="2" key="1">
    <citation type="submission" date="2023-04" db="EMBL/GenBank/DDBJ databases">
        <title>Chromosome-level genome of Chaenocephalus aceratus.</title>
        <authorList>
            <person name="Park H."/>
        </authorList>
    </citation>
    <scope>NUCLEOTIDE SEQUENCE</scope>
    <source>
        <strain evidence="2">DE</strain>
        <tissue evidence="2">Muscle</tissue>
    </source>
</reference>
<evidence type="ECO:0000313" key="2">
    <source>
        <dbReference type="EMBL" id="KAK1900587.1"/>
    </source>
</evidence>
<feature type="region of interest" description="Disordered" evidence="1">
    <location>
        <begin position="168"/>
        <end position="188"/>
    </location>
</feature>
<organism evidence="2 3">
    <name type="scientific">Dissostichus eleginoides</name>
    <name type="common">Patagonian toothfish</name>
    <name type="synonym">Dissostichus amissus</name>
    <dbReference type="NCBI Taxonomy" id="100907"/>
    <lineage>
        <taxon>Eukaryota</taxon>
        <taxon>Metazoa</taxon>
        <taxon>Chordata</taxon>
        <taxon>Craniata</taxon>
        <taxon>Vertebrata</taxon>
        <taxon>Euteleostomi</taxon>
        <taxon>Actinopterygii</taxon>
        <taxon>Neopterygii</taxon>
        <taxon>Teleostei</taxon>
        <taxon>Neoteleostei</taxon>
        <taxon>Acanthomorphata</taxon>
        <taxon>Eupercaria</taxon>
        <taxon>Perciformes</taxon>
        <taxon>Notothenioidei</taxon>
        <taxon>Nototheniidae</taxon>
        <taxon>Dissostichus</taxon>
    </lineage>
</organism>
<evidence type="ECO:0000256" key="1">
    <source>
        <dbReference type="SAM" id="MobiDB-lite"/>
    </source>
</evidence>
<name>A0AAD9CG24_DISEL</name>
<dbReference type="EMBL" id="JASDAP010000007">
    <property type="protein sequence ID" value="KAK1900587.1"/>
    <property type="molecule type" value="Genomic_DNA"/>
</dbReference>
<proteinExistence type="predicted"/>
<dbReference type="Proteomes" id="UP001228049">
    <property type="component" value="Unassembled WGS sequence"/>
</dbReference>
<feature type="non-terminal residue" evidence="2">
    <location>
        <position position="188"/>
    </location>
</feature>
<accession>A0AAD9CG24</accession>
<sequence length="188" mass="20304">DSDLFVSPDQALESLTAFNLQTFFEEFTLCPNGVQLSPRADLTLGLLLLFPVPYAIYSQRYHALRQALSNLLFSGLASSCPNKDCTDQHSEDGHLVRATPTSQLSQPTSDRPSGFLHALTPIIQAIPPLSQWKNAGHGASQPGRQLGSPSVALKTCYPPECIRLAYSPDPLSEPPHAAPLTHSGAMVK</sequence>